<keyword evidence="5" id="KW-0970">Cilium biogenesis/degradation</keyword>
<keyword evidence="3" id="KW-1003">Cell membrane</keyword>
<protein>
    <submittedName>
        <fullName evidence="13">Transmembrane protein 17</fullName>
    </submittedName>
</protein>
<evidence type="ECO:0000256" key="8">
    <source>
        <dbReference type="ARBA" id="ARBA00023136"/>
    </source>
</evidence>
<evidence type="ECO:0000256" key="6">
    <source>
        <dbReference type="ARBA" id="ARBA00022989"/>
    </source>
</evidence>
<evidence type="ECO:0000256" key="3">
    <source>
        <dbReference type="ARBA" id="ARBA00022475"/>
    </source>
</evidence>
<comment type="subcellular location">
    <subcellularLocation>
        <location evidence="1">Cell projection</location>
        <location evidence="1">Cilium membrane</location>
        <topology evidence="1">Multi-pass membrane protein</topology>
    </subcellularLocation>
</comment>
<gene>
    <name evidence="13" type="ORF">HJG63_019423</name>
</gene>
<reference evidence="13 14" key="1">
    <citation type="journal article" date="2020" name="Nature">
        <title>Six reference-quality genomes reveal evolution of bat adaptations.</title>
        <authorList>
            <person name="Jebb D."/>
            <person name="Huang Z."/>
            <person name="Pippel M."/>
            <person name="Hughes G.M."/>
            <person name="Lavrichenko K."/>
            <person name="Devanna P."/>
            <person name="Winkler S."/>
            <person name="Jermiin L.S."/>
            <person name="Skirmuntt E.C."/>
            <person name="Katzourakis A."/>
            <person name="Burkitt-Gray L."/>
            <person name="Ray D.A."/>
            <person name="Sullivan K.A.M."/>
            <person name="Roscito J.G."/>
            <person name="Kirilenko B.M."/>
            <person name="Davalos L.M."/>
            <person name="Corthals A.P."/>
            <person name="Power M.L."/>
            <person name="Jones G."/>
            <person name="Ransome R.D."/>
            <person name="Dechmann D.K.N."/>
            <person name="Locatelli A.G."/>
            <person name="Puechmaille S.J."/>
            <person name="Fedrigo O."/>
            <person name="Jarvis E.D."/>
            <person name="Hiller M."/>
            <person name="Vernes S.C."/>
            <person name="Myers E.W."/>
            <person name="Teeling E.C."/>
        </authorList>
    </citation>
    <scope>NUCLEOTIDE SEQUENCE [LARGE SCALE GENOMIC DNA]</scope>
    <source>
        <strain evidence="13">MRouAeg1</strain>
        <tissue evidence="13">Muscle</tissue>
    </source>
</reference>
<evidence type="ECO:0000256" key="2">
    <source>
        <dbReference type="ARBA" id="ARBA00011495"/>
    </source>
</evidence>
<sequence length="126" mass="14591">MELPDQVRLRLGNFSRTMFSESNRTGPEYTEGPDNEMVSSLALQMSLYFNTYFFPLWWVSSVMMLQLKVSSCFNISPEVSSAHPSIVTLSIKLEFLIFFVSQVHFTICEILQTCLLFFFFLVFDLA</sequence>
<keyword evidence="14" id="KW-1185">Reference proteome</keyword>
<keyword evidence="9" id="KW-0966">Cell projection</keyword>
<accession>A0A7J8FNM5</accession>
<dbReference type="GO" id="GO:0060170">
    <property type="term" value="C:ciliary membrane"/>
    <property type="evidence" value="ECO:0007669"/>
    <property type="project" value="UniProtKB-SubCell"/>
</dbReference>
<dbReference type="GO" id="GO:0035869">
    <property type="term" value="C:ciliary transition zone"/>
    <property type="evidence" value="ECO:0007669"/>
    <property type="project" value="TreeGrafter"/>
</dbReference>
<dbReference type="PANTHER" id="PTHR13531:SF14">
    <property type="entry name" value="TRANSMEMBRANE PROTEIN 17"/>
    <property type="match status" value="1"/>
</dbReference>
<dbReference type="InterPro" id="IPR019184">
    <property type="entry name" value="Uncharacterised_TM-17"/>
</dbReference>
<evidence type="ECO:0000256" key="4">
    <source>
        <dbReference type="ARBA" id="ARBA00022692"/>
    </source>
</evidence>
<dbReference type="PANTHER" id="PTHR13531">
    <property type="entry name" value="GEO07735P1-RELATED-RELATED"/>
    <property type="match status" value="1"/>
</dbReference>
<evidence type="ECO:0000256" key="10">
    <source>
        <dbReference type="ARBA" id="ARBA00024803"/>
    </source>
</evidence>
<dbReference type="AlphaFoldDB" id="A0A7J8FNM5"/>
<evidence type="ECO:0000313" key="13">
    <source>
        <dbReference type="EMBL" id="KAF6449175.1"/>
    </source>
</evidence>
<dbReference type="EMBL" id="JACASE010000007">
    <property type="protein sequence ID" value="KAF6449175.1"/>
    <property type="molecule type" value="Genomic_DNA"/>
</dbReference>
<evidence type="ECO:0000256" key="1">
    <source>
        <dbReference type="ARBA" id="ARBA00004272"/>
    </source>
</evidence>
<comment type="caution">
    <text evidence="13">The sequence shown here is derived from an EMBL/GenBank/DDBJ whole genome shotgun (WGS) entry which is preliminary data.</text>
</comment>
<feature type="transmembrane region" description="Helical" evidence="12">
    <location>
        <begin position="95"/>
        <end position="123"/>
    </location>
</feature>
<evidence type="ECO:0000313" key="14">
    <source>
        <dbReference type="Proteomes" id="UP000593571"/>
    </source>
</evidence>
<evidence type="ECO:0000256" key="5">
    <source>
        <dbReference type="ARBA" id="ARBA00022794"/>
    </source>
</evidence>
<evidence type="ECO:0000256" key="11">
    <source>
        <dbReference type="ARBA" id="ARBA00038348"/>
    </source>
</evidence>
<evidence type="ECO:0000256" key="7">
    <source>
        <dbReference type="ARBA" id="ARBA00023069"/>
    </source>
</evidence>
<proteinExistence type="inferred from homology"/>
<comment type="subunit">
    <text evidence="2">Part of the tectonic-like complex (also named B9 complex).</text>
</comment>
<keyword evidence="4 12" id="KW-0812">Transmembrane</keyword>
<evidence type="ECO:0000256" key="9">
    <source>
        <dbReference type="ARBA" id="ARBA00023273"/>
    </source>
</evidence>
<evidence type="ECO:0000256" key="12">
    <source>
        <dbReference type="SAM" id="Phobius"/>
    </source>
</evidence>
<dbReference type="GO" id="GO:1905515">
    <property type="term" value="P:non-motile cilium assembly"/>
    <property type="evidence" value="ECO:0007669"/>
    <property type="project" value="TreeGrafter"/>
</dbReference>
<comment type="function">
    <text evidence="10">Transmembrane component of the tectonic-like complex, a complex localized at the transition zone of primary cilia and acting as a barrier that prevents diffusion of transmembrane proteins between the cilia and plasma membranes. Required for ciliogenesis and sonic hedgehog/SHH signaling.</text>
</comment>
<keyword evidence="7" id="KW-0969">Cilium</keyword>
<comment type="similarity">
    <text evidence="11">Belongs to the TMEM17 family.</text>
</comment>
<name>A0A7J8FNM5_ROUAE</name>
<keyword evidence="6 12" id="KW-1133">Transmembrane helix</keyword>
<organism evidence="13 14">
    <name type="scientific">Rousettus aegyptiacus</name>
    <name type="common">Egyptian fruit bat</name>
    <name type="synonym">Pteropus aegyptiacus</name>
    <dbReference type="NCBI Taxonomy" id="9407"/>
    <lineage>
        <taxon>Eukaryota</taxon>
        <taxon>Metazoa</taxon>
        <taxon>Chordata</taxon>
        <taxon>Craniata</taxon>
        <taxon>Vertebrata</taxon>
        <taxon>Euteleostomi</taxon>
        <taxon>Mammalia</taxon>
        <taxon>Eutheria</taxon>
        <taxon>Laurasiatheria</taxon>
        <taxon>Chiroptera</taxon>
        <taxon>Yinpterochiroptera</taxon>
        <taxon>Pteropodoidea</taxon>
        <taxon>Pteropodidae</taxon>
        <taxon>Rousettinae</taxon>
        <taxon>Rousettus</taxon>
    </lineage>
</organism>
<keyword evidence="8 12" id="KW-0472">Membrane</keyword>
<dbReference type="Proteomes" id="UP000593571">
    <property type="component" value="Unassembled WGS sequence"/>
</dbReference>